<feature type="repeat" description="TPR" evidence="1">
    <location>
        <begin position="92"/>
        <end position="125"/>
    </location>
</feature>
<protein>
    <recommendedName>
        <fullName evidence="4">Tetratricopeptide TPR_1 repeat-containing protein</fullName>
    </recommendedName>
</protein>
<dbReference type="PROSITE" id="PS50005">
    <property type="entry name" value="TPR"/>
    <property type="match status" value="1"/>
</dbReference>
<sequence length="199" mass="22909">MNKRNKQFSLLLLTLIAGASGFFIFRYVYRKPDAATFINKVREENIAGLDSLKRAIAYENDLNLRIEKSIHNGDFNTAYYLMDSLPAFGKANSLHLYSGMIYEKQKKYQEAIKEYSTLISNEPFPLALSKRAGIYVVMNKLDSALSDYKKAAAINYDYSLQVGTVFNLMYKKDSALKYYNIYLEHYPNDTAVQHKIKNC</sequence>
<evidence type="ECO:0000256" key="1">
    <source>
        <dbReference type="PROSITE-ProRule" id="PRU00339"/>
    </source>
</evidence>
<evidence type="ECO:0008006" key="4">
    <source>
        <dbReference type="Google" id="ProtNLM"/>
    </source>
</evidence>
<dbReference type="InterPro" id="IPR011990">
    <property type="entry name" value="TPR-like_helical_dom_sf"/>
</dbReference>
<name>A0ABX3NMH0_9BACT</name>
<organism evidence="2 3">
    <name type="scientific">Niastella koreensis</name>
    <dbReference type="NCBI Taxonomy" id="354356"/>
    <lineage>
        <taxon>Bacteria</taxon>
        <taxon>Pseudomonadati</taxon>
        <taxon>Bacteroidota</taxon>
        <taxon>Chitinophagia</taxon>
        <taxon>Chitinophagales</taxon>
        <taxon>Chitinophagaceae</taxon>
        <taxon>Niastella</taxon>
    </lineage>
</organism>
<dbReference type="RefSeq" id="WP_014216971.1">
    <property type="nucleotide sequence ID" value="NZ_LWBO01000084.1"/>
</dbReference>
<dbReference type="InterPro" id="IPR019734">
    <property type="entry name" value="TPR_rpt"/>
</dbReference>
<evidence type="ECO:0000313" key="3">
    <source>
        <dbReference type="Proteomes" id="UP000192277"/>
    </source>
</evidence>
<dbReference type="Pfam" id="PF13174">
    <property type="entry name" value="TPR_6"/>
    <property type="match status" value="1"/>
</dbReference>
<dbReference type="Gene3D" id="1.25.40.10">
    <property type="entry name" value="Tetratricopeptide repeat domain"/>
    <property type="match status" value="1"/>
</dbReference>
<keyword evidence="1" id="KW-0802">TPR repeat</keyword>
<comment type="caution">
    <text evidence="2">The sequence shown here is derived from an EMBL/GenBank/DDBJ whole genome shotgun (WGS) entry which is preliminary data.</text>
</comment>
<evidence type="ECO:0000313" key="2">
    <source>
        <dbReference type="EMBL" id="OQP39253.1"/>
    </source>
</evidence>
<dbReference type="SUPFAM" id="SSF48452">
    <property type="entry name" value="TPR-like"/>
    <property type="match status" value="1"/>
</dbReference>
<proteinExistence type="predicted"/>
<dbReference type="EMBL" id="LWBO01000084">
    <property type="protein sequence ID" value="OQP39253.1"/>
    <property type="molecule type" value="Genomic_DNA"/>
</dbReference>
<accession>A0ABX3NMH0</accession>
<keyword evidence="3" id="KW-1185">Reference proteome</keyword>
<gene>
    <name evidence="2" type="ORF">A4D02_18190</name>
</gene>
<dbReference type="Proteomes" id="UP000192277">
    <property type="component" value="Unassembled WGS sequence"/>
</dbReference>
<reference evidence="2 3" key="1">
    <citation type="submission" date="2016-04" db="EMBL/GenBank/DDBJ databases">
        <authorList>
            <person name="Chen L."/>
            <person name="Zhuang W."/>
            <person name="Wang G."/>
        </authorList>
    </citation>
    <scope>NUCLEOTIDE SEQUENCE [LARGE SCALE GENOMIC DNA]</scope>
    <source>
        <strain evidence="3">GR20</strain>
    </source>
</reference>